<dbReference type="OrthoDB" id="943692at2"/>
<keyword evidence="9" id="KW-0460">Magnesium</keyword>
<protein>
    <recommendedName>
        <fullName evidence="10">4-hydroxy-4-methyl-2-oxoglutarate aldolase</fullName>
        <shortName evidence="10">HMG aldolase</shortName>
        <ecNumber evidence="10">4.1.1.112</ecNumber>
        <ecNumber evidence="10">4.1.3.17</ecNumber>
    </recommendedName>
    <alternativeName>
        <fullName evidence="10">Oxaloacetate decarboxylase</fullName>
    </alternativeName>
</protein>
<dbReference type="InterPro" id="IPR005493">
    <property type="entry name" value="RraA/RraA-like"/>
</dbReference>
<reference evidence="11 12" key="1">
    <citation type="submission" date="2019-03" db="EMBL/GenBank/DDBJ databases">
        <title>Pragia sp. nov. isolated from the gut tract of Carduelis flavirostris.</title>
        <authorList>
            <person name="Ge Y."/>
        </authorList>
    </citation>
    <scope>NUCLEOTIDE SEQUENCE [LARGE SCALE GENOMIC DNA]</scope>
    <source>
        <strain evidence="11 12">CF-458</strain>
    </source>
</reference>
<dbReference type="InterPro" id="IPR010203">
    <property type="entry name" value="RraA"/>
</dbReference>
<feature type="binding site" evidence="9">
    <location>
        <begin position="80"/>
        <end position="83"/>
    </location>
    <ligand>
        <name>substrate</name>
    </ligand>
</feature>
<dbReference type="EC" id="4.1.3.17" evidence="10"/>
<feature type="binding site" evidence="9">
    <location>
        <position position="102"/>
    </location>
    <ligand>
        <name>substrate</name>
    </ligand>
</feature>
<evidence type="ECO:0000256" key="1">
    <source>
        <dbReference type="ARBA" id="ARBA00001342"/>
    </source>
</evidence>
<dbReference type="EMBL" id="CP034752">
    <property type="protein sequence ID" value="QBH95692.1"/>
    <property type="molecule type" value="Genomic_DNA"/>
</dbReference>
<evidence type="ECO:0000256" key="5">
    <source>
        <dbReference type="ARBA" id="ARBA00022723"/>
    </source>
</evidence>
<comment type="function">
    <text evidence="7 10">Catalyzes the aldol cleavage of 4-hydroxy-4-methyl-2-oxoglutarate (HMG) into 2 molecules of pyruvate. Also contains a secondary oxaloacetate (OAA) decarboxylase activity due to the common pyruvate enolate transition state formed following C-C bond cleavage in the retro-aldol and decarboxylation reactions.</text>
</comment>
<comment type="cofactor">
    <cofactor evidence="2 10">
        <name>a divalent metal cation</name>
        <dbReference type="ChEBI" id="CHEBI:60240"/>
    </cofactor>
</comment>
<dbReference type="NCBIfam" id="NF006875">
    <property type="entry name" value="PRK09372.1"/>
    <property type="match status" value="1"/>
</dbReference>
<name>A0A411WHK6_9GAMM</name>
<comment type="catalytic activity">
    <reaction evidence="8 10">
        <text>oxaloacetate + H(+) = pyruvate + CO2</text>
        <dbReference type="Rhea" id="RHEA:15641"/>
        <dbReference type="ChEBI" id="CHEBI:15361"/>
        <dbReference type="ChEBI" id="CHEBI:15378"/>
        <dbReference type="ChEBI" id="CHEBI:16452"/>
        <dbReference type="ChEBI" id="CHEBI:16526"/>
        <dbReference type="EC" id="4.1.1.112"/>
    </reaction>
</comment>
<evidence type="ECO:0000256" key="7">
    <source>
        <dbReference type="ARBA" id="ARBA00025046"/>
    </source>
</evidence>
<comment type="cofactor">
    <cofactor evidence="9">
        <name>Mg(2+)</name>
        <dbReference type="ChEBI" id="CHEBI:18420"/>
    </cofactor>
</comment>
<dbReference type="GO" id="GO:0051252">
    <property type="term" value="P:regulation of RNA metabolic process"/>
    <property type="evidence" value="ECO:0007669"/>
    <property type="project" value="InterPro"/>
</dbReference>
<evidence type="ECO:0000256" key="3">
    <source>
        <dbReference type="ARBA" id="ARBA00008621"/>
    </source>
</evidence>
<comment type="similarity">
    <text evidence="3 10">Belongs to the class II aldolase/RraA-like family.</text>
</comment>
<dbReference type="PANTHER" id="PTHR33254">
    <property type="entry name" value="4-HYDROXY-4-METHYL-2-OXOGLUTARATE ALDOLASE 3-RELATED"/>
    <property type="match status" value="1"/>
</dbReference>
<keyword evidence="12" id="KW-1185">Reference proteome</keyword>
<dbReference type="Proteomes" id="UP000293154">
    <property type="component" value="Chromosome"/>
</dbReference>
<dbReference type="NCBIfam" id="TIGR01935">
    <property type="entry name" value="NOT-MenG"/>
    <property type="match status" value="1"/>
</dbReference>
<keyword evidence="5 9" id="KW-0479">Metal-binding</keyword>
<evidence type="ECO:0000313" key="11">
    <source>
        <dbReference type="EMBL" id="QBH95692.1"/>
    </source>
</evidence>
<dbReference type="GO" id="GO:0046872">
    <property type="term" value="F:metal ion binding"/>
    <property type="evidence" value="ECO:0007669"/>
    <property type="project" value="UniProtKB-KW"/>
</dbReference>
<dbReference type="GO" id="GO:0008948">
    <property type="term" value="F:oxaloacetate decarboxylase activity"/>
    <property type="evidence" value="ECO:0007669"/>
    <property type="project" value="UniProtKB-EC"/>
</dbReference>
<dbReference type="EC" id="4.1.1.112" evidence="10"/>
<evidence type="ECO:0000256" key="10">
    <source>
        <dbReference type="RuleBase" id="RU004338"/>
    </source>
</evidence>
<dbReference type="SUPFAM" id="SSF89562">
    <property type="entry name" value="RraA-like"/>
    <property type="match status" value="1"/>
</dbReference>
<evidence type="ECO:0000256" key="2">
    <source>
        <dbReference type="ARBA" id="ARBA00001968"/>
    </source>
</evidence>
<dbReference type="Pfam" id="PF03737">
    <property type="entry name" value="RraA-like"/>
    <property type="match status" value="1"/>
</dbReference>
<evidence type="ECO:0000256" key="9">
    <source>
        <dbReference type="PIRSR" id="PIRSR605493-1"/>
    </source>
</evidence>
<dbReference type="AlphaFoldDB" id="A0A411WHK6"/>
<evidence type="ECO:0000256" key="6">
    <source>
        <dbReference type="ARBA" id="ARBA00023239"/>
    </source>
</evidence>
<comment type="catalytic activity">
    <reaction evidence="1 10">
        <text>4-hydroxy-4-methyl-2-oxoglutarate = 2 pyruvate</text>
        <dbReference type="Rhea" id="RHEA:22748"/>
        <dbReference type="ChEBI" id="CHEBI:15361"/>
        <dbReference type="ChEBI" id="CHEBI:58276"/>
        <dbReference type="EC" id="4.1.3.17"/>
    </reaction>
</comment>
<dbReference type="GO" id="GO:0047443">
    <property type="term" value="F:4-hydroxy-4-methyl-2-oxoglutarate aldolase activity"/>
    <property type="evidence" value="ECO:0007669"/>
    <property type="project" value="UniProtKB-EC"/>
</dbReference>
<keyword evidence="6 10" id="KW-0456">Lyase</keyword>
<gene>
    <name evidence="11" type="ORF">EKN56_04335</name>
</gene>
<accession>A0A411WHK6</accession>
<proteinExistence type="inferred from homology"/>
<evidence type="ECO:0000256" key="4">
    <source>
        <dbReference type="ARBA" id="ARBA00011233"/>
    </source>
</evidence>
<evidence type="ECO:0000256" key="8">
    <source>
        <dbReference type="ARBA" id="ARBA00047973"/>
    </source>
</evidence>
<feature type="binding site" evidence="9">
    <location>
        <position position="103"/>
    </location>
    <ligand>
        <name>Mg(2+)</name>
        <dbReference type="ChEBI" id="CHEBI:18420"/>
    </ligand>
</feature>
<sequence>MGNPNNITKVADLCDAFSDRVRVFAPLFTDFGGKTEFHGPVATVKCFEDNSLVKSLSLTPGNGRIMVVDGGGSARCALLGDNLAANLINNGWQGAIIYGYIRDKAELAQMPVGIKALGAIPLRSAQKSAGTTGESVEFAGQIIQEGDYIYADDDGIIILNPA</sequence>
<dbReference type="InterPro" id="IPR036704">
    <property type="entry name" value="RraA/RraA-like_sf"/>
</dbReference>
<dbReference type="RefSeq" id="WP_130590679.1">
    <property type="nucleotide sequence ID" value="NZ_CP034752.1"/>
</dbReference>
<organism evidence="11 12">
    <name type="scientific">Limnobaculum zhutongyuii</name>
    <dbReference type="NCBI Taxonomy" id="2498113"/>
    <lineage>
        <taxon>Bacteria</taxon>
        <taxon>Pseudomonadati</taxon>
        <taxon>Pseudomonadota</taxon>
        <taxon>Gammaproteobacteria</taxon>
        <taxon>Enterobacterales</taxon>
        <taxon>Budviciaceae</taxon>
        <taxon>Limnobaculum</taxon>
    </lineage>
</organism>
<dbReference type="PANTHER" id="PTHR33254:SF4">
    <property type="entry name" value="4-HYDROXY-4-METHYL-2-OXOGLUTARATE ALDOLASE 3-RELATED"/>
    <property type="match status" value="1"/>
</dbReference>
<dbReference type="CDD" id="cd16841">
    <property type="entry name" value="RraA_family"/>
    <property type="match status" value="1"/>
</dbReference>
<dbReference type="KEGG" id="prag:EKN56_04335"/>
<evidence type="ECO:0000313" key="12">
    <source>
        <dbReference type="Proteomes" id="UP000293154"/>
    </source>
</evidence>
<dbReference type="GO" id="GO:0008428">
    <property type="term" value="F:ribonuclease inhibitor activity"/>
    <property type="evidence" value="ECO:0007669"/>
    <property type="project" value="InterPro"/>
</dbReference>
<comment type="subunit">
    <text evidence="4 10">Homotrimer.</text>
</comment>
<dbReference type="Gene3D" id="3.50.30.40">
    <property type="entry name" value="Ribonuclease E inhibitor RraA/RraA-like"/>
    <property type="match status" value="1"/>
</dbReference>